<accession>A0A7W7W008</accession>
<dbReference type="Pfam" id="PF02371">
    <property type="entry name" value="Transposase_20"/>
    <property type="match status" value="1"/>
</dbReference>
<dbReference type="GO" id="GO:0003677">
    <property type="term" value="F:DNA binding"/>
    <property type="evidence" value="ECO:0007669"/>
    <property type="project" value="InterPro"/>
</dbReference>
<dbReference type="AlphaFoldDB" id="A0A7W7W008"/>
<dbReference type="PANTHER" id="PTHR33055">
    <property type="entry name" value="TRANSPOSASE FOR INSERTION SEQUENCE ELEMENT IS1111A"/>
    <property type="match status" value="1"/>
</dbReference>
<feature type="domain" description="Transposase IS116/IS110/IS902 C-terminal" evidence="2">
    <location>
        <begin position="277"/>
        <end position="360"/>
    </location>
</feature>
<feature type="domain" description="Transposase IS110-like N-terminal" evidence="1">
    <location>
        <begin position="6"/>
        <end position="165"/>
    </location>
</feature>
<reference evidence="3 4" key="1">
    <citation type="submission" date="2020-08" db="EMBL/GenBank/DDBJ databases">
        <title>Sequencing the genomes of 1000 actinobacteria strains.</title>
        <authorList>
            <person name="Klenk H.-P."/>
        </authorList>
    </citation>
    <scope>NUCLEOTIDE SEQUENCE [LARGE SCALE GENOMIC DNA]</scope>
    <source>
        <strain evidence="3 4">DSM 41654</strain>
    </source>
</reference>
<dbReference type="EMBL" id="JACHJV010000002">
    <property type="protein sequence ID" value="MBB4928170.1"/>
    <property type="molecule type" value="Genomic_DNA"/>
</dbReference>
<dbReference type="GO" id="GO:0004803">
    <property type="term" value="F:transposase activity"/>
    <property type="evidence" value="ECO:0007669"/>
    <property type="project" value="InterPro"/>
</dbReference>
<evidence type="ECO:0000259" key="1">
    <source>
        <dbReference type="Pfam" id="PF01548"/>
    </source>
</evidence>
<keyword evidence="4" id="KW-1185">Reference proteome</keyword>
<sequence length="411" mass="44981">MLVLFIGDDWAEDHHDVEVQDGTGQRLAISRLPEGVEGIAKLHALIGRHGGGDLEAGQVVVGIETDRGPWVQALIAAGYRVYAVNPKQAARFKERYGTSGAKSDRGDAHALADMVRIDRDQLRPIAGDSDQAQAVRVVARAHQTLIWERTRTFQRLRSTLREYFPGALTAYAGLELTSTDAMELLIKAPTPEEAVKLTKPQITAVLARHRRRNRDQRAVAIQAALREPQLGLPTPVTVAYGAAVVAHARLLIALNEQIQALEEQVSAHFLAHPDAEIYLSMPGIGEITGARVLAEFGDDPSRYTSAKARKNYAGTSPVTRASGKQHTVQARYVRNDRLADALHKQAFSALNTSPGARRYYDKQRARDAGYNPALRQLGNRLVGILHGCLKTRTLYDEATAWSHHATLAAAA</sequence>
<gene>
    <name evidence="3" type="ORF">FHR34_007265</name>
</gene>
<evidence type="ECO:0000259" key="2">
    <source>
        <dbReference type="Pfam" id="PF02371"/>
    </source>
</evidence>
<name>A0A7W7W008_KITKI</name>
<proteinExistence type="predicted"/>
<dbReference type="NCBIfam" id="NF033542">
    <property type="entry name" value="transpos_IS110"/>
    <property type="match status" value="1"/>
</dbReference>
<dbReference type="PANTHER" id="PTHR33055:SF3">
    <property type="entry name" value="PUTATIVE TRANSPOSASE FOR IS117-RELATED"/>
    <property type="match status" value="1"/>
</dbReference>
<dbReference type="Proteomes" id="UP000540506">
    <property type="component" value="Unassembled WGS sequence"/>
</dbReference>
<dbReference type="InterPro" id="IPR003346">
    <property type="entry name" value="Transposase_20"/>
</dbReference>
<dbReference type="GO" id="GO:0006313">
    <property type="term" value="P:DNA transposition"/>
    <property type="evidence" value="ECO:0007669"/>
    <property type="project" value="InterPro"/>
</dbReference>
<protein>
    <submittedName>
        <fullName evidence="3">Transposase</fullName>
    </submittedName>
</protein>
<organism evidence="3 4">
    <name type="scientific">Kitasatospora kifunensis</name>
    <name type="common">Streptomyces kifunensis</name>
    <dbReference type="NCBI Taxonomy" id="58351"/>
    <lineage>
        <taxon>Bacteria</taxon>
        <taxon>Bacillati</taxon>
        <taxon>Actinomycetota</taxon>
        <taxon>Actinomycetes</taxon>
        <taxon>Kitasatosporales</taxon>
        <taxon>Streptomycetaceae</taxon>
        <taxon>Kitasatospora</taxon>
    </lineage>
</organism>
<dbReference type="InterPro" id="IPR047650">
    <property type="entry name" value="Transpos_IS110"/>
</dbReference>
<evidence type="ECO:0000313" key="3">
    <source>
        <dbReference type="EMBL" id="MBB4928170.1"/>
    </source>
</evidence>
<dbReference type="Pfam" id="PF01548">
    <property type="entry name" value="DEDD_Tnp_IS110"/>
    <property type="match status" value="1"/>
</dbReference>
<dbReference type="InterPro" id="IPR002525">
    <property type="entry name" value="Transp_IS110-like_N"/>
</dbReference>
<comment type="caution">
    <text evidence="3">The sequence shown here is derived from an EMBL/GenBank/DDBJ whole genome shotgun (WGS) entry which is preliminary data.</text>
</comment>
<evidence type="ECO:0000313" key="4">
    <source>
        <dbReference type="Proteomes" id="UP000540506"/>
    </source>
</evidence>